<dbReference type="InterPro" id="IPR006433">
    <property type="entry name" value="Prohead_protease"/>
</dbReference>
<dbReference type="EMBL" id="JADGMQ010000008">
    <property type="protein sequence ID" value="MBI1621494.1"/>
    <property type="molecule type" value="Genomic_DNA"/>
</dbReference>
<dbReference type="InterPro" id="IPR054613">
    <property type="entry name" value="Peptidase_S78_dom"/>
</dbReference>
<sequence>MKTKDFALHVKDVSEDGTFEGYGSVFGNVDSYGEKVMPGAFVESLARHKREGSSVLMLWQHNPDQPIGVWEDLAEDAKGLWGKGRFLLEIQRAREVHTLAKAKAIGGLSIGYREVETEPDGQVRLLKKLDLYEISPVTFPANRRARIESVKSERMDEFARRLRDGDPMPIKEFEDILREAGVPKSMAVAIASHGYAKAIRSESEGEKANDAVALLKALRG</sequence>
<accession>A0ABS0SDX4</accession>
<evidence type="ECO:0000256" key="1">
    <source>
        <dbReference type="ARBA" id="ARBA00022612"/>
    </source>
</evidence>
<dbReference type="GO" id="GO:0006508">
    <property type="term" value="P:proteolysis"/>
    <property type="evidence" value="ECO:0007669"/>
    <property type="project" value="UniProtKB-KW"/>
</dbReference>
<dbReference type="RefSeq" id="WP_198476894.1">
    <property type="nucleotide sequence ID" value="NZ_JADGMQ010000008.1"/>
</dbReference>
<evidence type="ECO:0000313" key="5">
    <source>
        <dbReference type="EMBL" id="MBI1621494.1"/>
    </source>
</evidence>
<keyword evidence="3" id="KW-0378">Hydrolase</keyword>
<feature type="domain" description="Prohead serine protease" evidence="4">
    <location>
        <begin position="11"/>
        <end position="159"/>
    </location>
</feature>
<dbReference type="Proteomes" id="UP000601789">
    <property type="component" value="Unassembled WGS sequence"/>
</dbReference>
<protein>
    <submittedName>
        <fullName evidence="5">HK97 family phage prohead protease</fullName>
    </submittedName>
</protein>
<evidence type="ECO:0000259" key="4">
    <source>
        <dbReference type="Pfam" id="PF04586"/>
    </source>
</evidence>
<organism evidence="5 6">
    <name type="scientific">Aquamicrobium zhengzhouense</name>
    <dbReference type="NCBI Taxonomy" id="2781738"/>
    <lineage>
        <taxon>Bacteria</taxon>
        <taxon>Pseudomonadati</taxon>
        <taxon>Pseudomonadota</taxon>
        <taxon>Alphaproteobacteria</taxon>
        <taxon>Hyphomicrobiales</taxon>
        <taxon>Phyllobacteriaceae</taxon>
        <taxon>Aquamicrobium</taxon>
    </lineage>
</organism>
<evidence type="ECO:0000313" key="6">
    <source>
        <dbReference type="Proteomes" id="UP000601789"/>
    </source>
</evidence>
<dbReference type="GO" id="GO:0008233">
    <property type="term" value="F:peptidase activity"/>
    <property type="evidence" value="ECO:0007669"/>
    <property type="project" value="UniProtKB-KW"/>
</dbReference>
<evidence type="ECO:0000256" key="2">
    <source>
        <dbReference type="ARBA" id="ARBA00022670"/>
    </source>
</evidence>
<reference evidence="5 6" key="1">
    <citation type="submission" date="2020-10" db="EMBL/GenBank/DDBJ databases">
        <title>Aquamicrobium zhengzhouensis sp. nov., a exopolysaccharide producing bacterium isolated from farmland soil.</title>
        <authorList>
            <person name="Wang X."/>
        </authorList>
    </citation>
    <scope>NUCLEOTIDE SEQUENCE [LARGE SCALE GENOMIC DNA]</scope>
    <source>
        <strain evidence="6">cd-1</strain>
    </source>
</reference>
<keyword evidence="6" id="KW-1185">Reference proteome</keyword>
<evidence type="ECO:0000256" key="3">
    <source>
        <dbReference type="ARBA" id="ARBA00022801"/>
    </source>
</evidence>
<dbReference type="Pfam" id="PF04586">
    <property type="entry name" value="Peptidase_S78"/>
    <property type="match status" value="1"/>
</dbReference>
<keyword evidence="2 5" id="KW-0645">Protease</keyword>
<gene>
    <name evidence="5" type="ORF">IOD40_12575</name>
</gene>
<proteinExistence type="predicted"/>
<keyword evidence="1" id="KW-1188">Viral release from host cell</keyword>
<name>A0ABS0SDX4_9HYPH</name>
<dbReference type="NCBIfam" id="TIGR01543">
    <property type="entry name" value="proheadase_HK97"/>
    <property type="match status" value="1"/>
</dbReference>
<comment type="caution">
    <text evidence="5">The sequence shown here is derived from an EMBL/GenBank/DDBJ whole genome shotgun (WGS) entry which is preliminary data.</text>
</comment>